<dbReference type="EMBL" id="BMFW01000006">
    <property type="protein sequence ID" value="GGH94704.1"/>
    <property type="molecule type" value="Genomic_DNA"/>
</dbReference>
<evidence type="ECO:0000256" key="1">
    <source>
        <dbReference type="SAM" id="MobiDB-lite"/>
    </source>
</evidence>
<accession>A0ABQ2ARS7</accession>
<sequence>MTPKPEAKDFTGTHLADRERTPAGKATCQECPFKESNRDRENVFDHYPNENLTRYWREVSQDGDFFTCHMFGVDAYAFDDSAKAQGFKAPVNIGHARECAGTVAMLRRELDILKGYDTLAEYKKARPTGISEKTYRRLQERISGKAQPALNFSDFVKPDDVIHPEDWIDTSSEQRIFSKDVAADLLNVMAVLFPETNACDCPTCRNHGQVHLMKDLTTAGGETVEVDAAMFPLLNALARAGIETTESCVNLAEAVQALAPGEIGSLTNMAAGKINYRPIMLRREPFIRLSNETPAAQAFLLAAGQTPGVTVETDGKLSQLIYRKKAEGRLLRIAQVIGAAARR</sequence>
<organism evidence="2 3">
    <name type="scientific">Arthrobacter liuii</name>
    <dbReference type="NCBI Taxonomy" id="1476996"/>
    <lineage>
        <taxon>Bacteria</taxon>
        <taxon>Bacillati</taxon>
        <taxon>Actinomycetota</taxon>
        <taxon>Actinomycetes</taxon>
        <taxon>Micrococcales</taxon>
        <taxon>Micrococcaceae</taxon>
        <taxon>Arthrobacter</taxon>
    </lineage>
</organism>
<protein>
    <submittedName>
        <fullName evidence="2">Uncharacterized protein</fullName>
    </submittedName>
</protein>
<gene>
    <name evidence="2" type="ORF">GCM10007170_18520</name>
</gene>
<comment type="caution">
    <text evidence="2">The sequence shown here is derived from an EMBL/GenBank/DDBJ whole genome shotgun (WGS) entry which is preliminary data.</text>
</comment>
<feature type="region of interest" description="Disordered" evidence="1">
    <location>
        <begin position="1"/>
        <end position="27"/>
    </location>
</feature>
<evidence type="ECO:0000313" key="2">
    <source>
        <dbReference type="EMBL" id="GGH94704.1"/>
    </source>
</evidence>
<reference evidence="3" key="1">
    <citation type="journal article" date="2019" name="Int. J. Syst. Evol. Microbiol.">
        <title>The Global Catalogue of Microorganisms (GCM) 10K type strain sequencing project: providing services to taxonomists for standard genome sequencing and annotation.</title>
        <authorList>
            <consortium name="The Broad Institute Genomics Platform"/>
            <consortium name="The Broad Institute Genome Sequencing Center for Infectious Disease"/>
            <person name="Wu L."/>
            <person name="Ma J."/>
        </authorList>
    </citation>
    <scope>NUCLEOTIDE SEQUENCE [LARGE SCALE GENOMIC DNA]</scope>
    <source>
        <strain evidence="3">CGMCC 1.12778</strain>
    </source>
</reference>
<evidence type="ECO:0000313" key="3">
    <source>
        <dbReference type="Proteomes" id="UP000643279"/>
    </source>
</evidence>
<name>A0ABQ2ARS7_9MICC</name>
<dbReference type="Proteomes" id="UP000643279">
    <property type="component" value="Unassembled WGS sequence"/>
</dbReference>
<feature type="compositionally biased region" description="Basic and acidic residues" evidence="1">
    <location>
        <begin position="1"/>
        <end position="22"/>
    </location>
</feature>
<keyword evidence="3" id="KW-1185">Reference proteome</keyword>
<proteinExistence type="predicted"/>
<dbReference type="RefSeq" id="WP_188571325.1">
    <property type="nucleotide sequence ID" value="NZ_BMFW01000006.1"/>
</dbReference>